<name>A0A5S5BD11_STUST</name>
<keyword evidence="6" id="KW-0574">Periplasm</keyword>
<organism evidence="9 10">
    <name type="scientific">Stutzerimonas stutzeri</name>
    <name type="common">Pseudomonas stutzeri</name>
    <dbReference type="NCBI Taxonomy" id="316"/>
    <lineage>
        <taxon>Bacteria</taxon>
        <taxon>Pseudomonadati</taxon>
        <taxon>Pseudomonadota</taxon>
        <taxon>Gammaproteobacteria</taxon>
        <taxon>Pseudomonadales</taxon>
        <taxon>Pseudomonadaceae</taxon>
        <taxon>Stutzerimonas</taxon>
    </lineage>
</organism>
<keyword evidence="5 8" id="KW-0732">Signal</keyword>
<sequence length="222" mass="23035">MSRPRLLITWLVAAPLPALAASIPLYPTGPSEDSAFLRFVSAAPGTLELVAAGSGATLALEGDSAASDFLVVPAGKPVQGTLTRGEQQQALDVTVEPGEFVTVVGLAGQGKAMDVRVVREQADDFSALKASLAFYNLDGSCKNATLNAAGRNVSIFKAVALDGFQRRLINPLNLSVQLLCGGQPVGEPLALGQLEAGERYSVMLAPSANGSRLFQARDTVAN</sequence>
<evidence type="ECO:0000256" key="5">
    <source>
        <dbReference type="ARBA" id="ARBA00022729"/>
    </source>
</evidence>
<evidence type="ECO:0000313" key="10">
    <source>
        <dbReference type="Proteomes" id="UP000324282"/>
    </source>
</evidence>
<dbReference type="AlphaFoldDB" id="A0A5S5BD11"/>
<dbReference type="InterPro" id="IPR035422">
    <property type="entry name" value="AlgF"/>
</dbReference>
<dbReference type="GO" id="GO:0016740">
    <property type="term" value="F:transferase activity"/>
    <property type="evidence" value="ECO:0007669"/>
    <property type="project" value="UniProtKB-KW"/>
</dbReference>
<evidence type="ECO:0000313" key="9">
    <source>
        <dbReference type="EMBL" id="TYP63583.1"/>
    </source>
</evidence>
<evidence type="ECO:0000256" key="2">
    <source>
        <dbReference type="ARBA" id="ARBA00005182"/>
    </source>
</evidence>
<evidence type="ECO:0000256" key="4">
    <source>
        <dbReference type="ARBA" id="ARBA00013964"/>
    </source>
</evidence>
<evidence type="ECO:0000256" key="7">
    <source>
        <dbReference type="ARBA" id="ARBA00022841"/>
    </source>
</evidence>
<feature type="chain" id="PRO_5024458581" description="Alginate biosynthesis protein AlgF" evidence="8">
    <location>
        <begin position="21"/>
        <end position="222"/>
    </location>
</feature>
<feature type="signal peptide" evidence="8">
    <location>
        <begin position="1"/>
        <end position="20"/>
    </location>
</feature>
<gene>
    <name evidence="9" type="ORF">A9A72_123358</name>
</gene>
<dbReference type="RefSeq" id="WP_148925296.1">
    <property type="nucleotide sequence ID" value="NZ_VNHQ01000013.1"/>
</dbReference>
<dbReference type="Proteomes" id="UP000324282">
    <property type="component" value="Unassembled WGS sequence"/>
</dbReference>
<evidence type="ECO:0000256" key="6">
    <source>
        <dbReference type="ARBA" id="ARBA00022764"/>
    </source>
</evidence>
<evidence type="ECO:0000256" key="3">
    <source>
        <dbReference type="ARBA" id="ARBA00010033"/>
    </source>
</evidence>
<dbReference type="UniPathway" id="UPA00286"/>
<keyword evidence="7" id="KW-0016">Alginate biosynthesis</keyword>
<reference evidence="9 10" key="1">
    <citation type="submission" date="2019-07" db="EMBL/GenBank/DDBJ databases">
        <title>Deep subsurface shale carbon reservoir microbial communities from Ohio and West Virginia, USA.</title>
        <authorList>
            <person name="Wrighton K."/>
        </authorList>
    </citation>
    <scope>NUCLEOTIDE SEQUENCE [LARGE SCALE GENOMIC DNA]</scope>
    <source>
        <strain evidence="9 10">NP_8Ht</strain>
    </source>
</reference>
<dbReference type="OrthoDB" id="8718161at2"/>
<evidence type="ECO:0000256" key="1">
    <source>
        <dbReference type="ARBA" id="ARBA00004418"/>
    </source>
</evidence>
<dbReference type="GO" id="GO:0042597">
    <property type="term" value="C:periplasmic space"/>
    <property type="evidence" value="ECO:0007669"/>
    <property type="project" value="UniProtKB-SubCell"/>
</dbReference>
<keyword evidence="9" id="KW-0808">Transferase</keyword>
<comment type="similarity">
    <text evidence="3">Belongs to the AlgF family.</text>
</comment>
<comment type="caution">
    <text evidence="9">The sequence shown here is derived from an EMBL/GenBank/DDBJ whole genome shotgun (WGS) entry which is preliminary data.</text>
</comment>
<comment type="subcellular location">
    <subcellularLocation>
        <location evidence="1">Periplasm</location>
    </subcellularLocation>
</comment>
<dbReference type="EMBL" id="VNHQ01000013">
    <property type="protein sequence ID" value="TYP63583.1"/>
    <property type="molecule type" value="Genomic_DNA"/>
</dbReference>
<dbReference type="GO" id="GO:0042121">
    <property type="term" value="P:alginic acid biosynthetic process"/>
    <property type="evidence" value="ECO:0007669"/>
    <property type="project" value="UniProtKB-UniPathway"/>
</dbReference>
<proteinExistence type="inferred from homology"/>
<protein>
    <recommendedName>
        <fullName evidence="4">Alginate biosynthesis protein AlgF</fullName>
    </recommendedName>
</protein>
<dbReference type="Pfam" id="PF11182">
    <property type="entry name" value="AlgF"/>
    <property type="match status" value="1"/>
</dbReference>
<accession>A0A5S5BD11</accession>
<comment type="pathway">
    <text evidence="2">Glycan biosynthesis; alginate biosynthesis.</text>
</comment>
<evidence type="ECO:0000256" key="8">
    <source>
        <dbReference type="SAM" id="SignalP"/>
    </source>
</evidence>